<dbReference type="EMBL" id="JBGBYS010000006">
    <property type="protein sequence ID" value="MEY9258508.1"/>
    <property type="molecule type" value="Genomic_DNA"/>
</dbReference>
<keyword evidence="8" id="KW-1185">Reference proteome</keyword>
<evidence type="ECO:0000256" key="4">
    <source>
        <dbReference type="ARBA" id="ARBA00023136"/>
    </source>
</evidence>
<feature type="transmembrane region" description="Helical" evidence="5">
    <location>
        <begin position="12"/>
        <end position="33"/>
    </location>
</feature>
<accession>A0ABV4EJH4</accession>
<gene>
    <name evidence="7" type="ORF">ABH903_001529</name>
</gene>
<keyword evidence="2 5" id="KW-0812">Transmembrane</keyword>
<evidence type="ECO:0000256" key="1">
    <source>
        <dbReference type="ARBA" id="ARBA00004141"/>
    </source>
</evidence>
<proteinExistence type="predicted"/>
<evidence type="ECO:0000256" key="2">
    <source>
        <dbReference type="ARBA" id="ARBA00022692"/>
    </source>
</evidence>
<dbReference type="Proteomes" id="UP001565435">
    <property type="component" value="Unassembled WGS sequence"/>
</dbReference>
<comment type="caution">
    <text evidence="7">The sequence shown here is derived from an EMBL/GenBank/DDBJ whole genome shotgun (WGS) entry which is preliminary data.</text>
</comment>
<evidence type="ECO:0000256" key="5">
    <source>
        <dbReference type="SAM" id="Phobius"/>
    </source>
</evidence>
<sequence>MKLPMRRIMAWCIDWACILGWVAATAAVGIPLYTSGLIHFSGSVLQNVVGAAMIVAPVVIAAAVCESRPKASTPGKKLLQLQVRTGSERPGFLRALARNGLKLGVPWLIGHAAVYALTTANGTTPAGVWILTVTAYAVPLVYVVSLFIADGRTPYDRICATEVTTAPPPTELGAG</sequence>
<evidence type="ECO:0000313" key="8">
    <source>
        <dbReference type="Proteomes" id="UP001565435"/>
    </source>
</evidence>
<keyword evidence="4 5" id="KW-0472">Membrane</keyword>
<evidence type="ECO:0000259" key="6">
    <source>
        <dbReference type="Pfam" id="PF06271"/>
    </source>
</evidence>
<evidence type="ECO:0000313" key="7">
    <source>
        <dbReference type="EMBL" id="MEY9258508.1"/>
    </source>
</evidence>
<feature type="transmembrane region" description="Helical" evidence="5">
    <location>
        <begin position="45"/>
        <end position="65"/>
    </location>
</feature>
<organism evidence="7 8">
    <name type="scientific">Brevibacterium epidermidis</name>
    <dbReference type="NCBI Taxonomy" id="1698"/>
    <lineage>
        <taxon>Bacteria</taxon>
        <taxon>Bacillati</taxon>
        <taxon>Actinomycetota</taxon>
        <taxon>Actinomycetes</taxon>
        <taxon>Micrococcales</taxon>
        <taxon>Brevibacteriaceae</taxon>
        <taxon>Brevibacterium</taxon>
    </lineage>
</organism>
<feature type="domain" description="RDD" evidence="6">
    <location>
        <begin position="4"/>
        <end position="110"/>
    </location>
</feature>
<dbReference type="InterPro" id="IPR010432">
    <property type="entry name" value="RDD"/>
</dbReference>
<keyword evidence="3 5" id="KW-1133">Transmembrane helix</keyword>
<feature type="transmembrane region" description="Helical" evidence="5">
    <location>
        <begin position="126"/>
        <end position="148"/>
    </location>
</feature>
<protein>
    <recommendedName>
        <fullName evidence="6">RDD domain-containing protein</fullName>
    </recommendedName>
</protein>
<evidence type="ECO:0000256" key="3">
    <source>
        <dbReference type="ARBA" id="ARBA00022989"/>
    </source>
</evidence>
<comment type="subcellular location">
    <subcellularLocation>
        <location evidence="1">Membrane</location>
        <topology evidence="1">Multi-pass membrane protein</topology>
    </subcellularLocation>
</comment>
<name>A0ABV4EJH4_BREEP</name>
<feature type="transmembrane region" description="Helical" evidence="5">
    <location>
        <begin position="103"/>
        <end position="120"/>
    </location>
</feature>
<dbReference type="Pfam" id="PF06271">
    <property type="entry name" value="RDD"/>
    <property type="match status" value="1"/>
</dbReference>
<reference evidence="7 8" key="1">
    <citation type="submission" date="2024-07" db="EMBL/GenBank/DDBJ databases">
        <title>Mealworm larvae gut microbial communities from Newark, Delaware, USA.</title>
        <authorList>
            <person name="Blenner M."/>
        </authorList>
    </citation>
    <scope>NUCLEOTIDE SEQUENCE [LARGE SCALE GENOMIC DNA]</scope>
    <source>
        <strain evidence="7 8">UD i117</strain>
    </source>
</reference>